<evidence type="ECO:0000256" key="1">
    <source>
        <dbReference type="SAM" id="Phobius"/>
    </source>
</evidence>
<feature type="transmembrane region" description="Helical" evidence="1">
    <location>
        <begin position="340"/>
        <end position="362"/>
    </location>
</feature>
<dbReference type="OrthoDB" id="9809782at2"/>
<feature type="transmembrane region" description="Helical" evidence="1">
    <location>
        <begin position="89"/>
        <end position="109"/>
    </location>
</feature>
<feature type="transmembrane region" description="Helical" evidence="1">
    <location>
        <begin position="56"/>
        <end position="77"/>
    </location>
</feature>
<dbReference type="STRING" id="410764.GA0061103_2176"/>
<feature type="transmembrane region" description="Helical" evidence="1">
    <location>
        <begin position="148"/>
        <end position="168"/>
    </location>
</feature>
<dbReference type="RefSeq" id="WP_092707866.1">
    <property type="nucleotide sequence ID" value="NZ_FMAG01000001.1"/>
</dbReference>
<dbReference type="GO" id="GO:0016787">
    <property type="term" value="F:hydrolase activity"/>
    <property type="evidence" value="ECO:0007669"/>
    <property type="project" value="UniProtKB-KW"/>
</dbReference>
<dbReference type="Pfam" id="PF01757">
    <property type="entry name" value="Acyl_transf_3"/>
    <property type="match status" value="1"/>
</dbReference>
<gene>
    <name evidence="3" type="ORF">GA0061103_2176</name>
</gene>
<reference evidence="4" key="1">
    <citation type="submission" date="2016-08" db="EMBL/GenBank/DDBJ databases">
        <authorList>
            <person name="Varghese N."/>
            <person name="Submissions Spin"/>
        </authorList>
    </citation>
    <scope>NUCLEOTIDE SEQUENCE [LARGE SCALE GENOMIC DNA]</scope>
    <source>
        <strain evidence="4">HAMBI 2975</strain>
    </source>
</reference>
<dbReference type="AlphaFoldDB" id="A0A1C3UGV1"/>
<feature type="transmembrane region" description="Helical" evidence="1">
    <location>
        <begin position="249"/>
        <end position="268"/>
    </location>
</feature>
<dbReference type="GO" id="GO:0016747">
    <property type="term" value="F:acyltransferase activity, transferring groups other than amino-acyl groups"/>
    <property type="evidence" value="ECO:0007669"/>
    <property type="project" value="InterPro"/>
</dbReference>
<evidence type="ECO:0000313" key="4">
    <source>
        <dbReference type="Proteomes" id="UP000199101"/>
    </source>
</evidence>
<dbReference type="InterPro" id="IPR050623">
    <property type="entry name" value="Glucan_succinyl_AcylTrfase"/>
</dbReference>
<name>A0A1C3UGV1_9HYPH</name>
<dbReference type="InterPro" id="IPR002656">
    <property type="entry name" value="Acyl_transf_3_dom"/>
</dbReference>
<protein>
    <submittedName>
        <fullName evidence="3">Peptidoglycan/LPS O-acetylase OafA/YrhL, contains acyltransferase and SGNH-hydrolase domains</fullName>
    </submittedName>
</protein>
<keyword evidence="1" id="KW-0472">Membrane</keyword>
<feature type="domain" description="Acyltransferase 3" evidence="2">
    <location>
        <begin position="8"/>
        <end position="362"/>
    </location>
</feature>
<keyword evidence="3" id="KW-0808">Transferase</keyword>
<evidence type="ECO:0000313" key="3">
    <source>
        <dbReference type="EMBL" id="SCB14669.1"/>
    </source>
</evidence>
<keyword evidence="1" id="KW-1133">Transmembrane helix</keyword>
<feature type="transmembrane region" description="Helical" evidence="1">
    <location>
        <begin position="12"/>
        <end position="30"/>
    </location>
</feature>
<feature type="transmembrane region" description="Helical" evidence="1">
    <location>
        <begin position="314"/>
        <end position="334"/>
    </location>
</feature>
<keyword evidence="4" id="KW-1185">Reference proteome</keyword>
<evidence type="ECO:0000259" key="2">
    <source>
        <dbReference type="Pfam" id="PF01757"/>
    </source>
</evidence>
<organism evidence="3 4">
    <name type="scientific">Rhizobium multihospitium</name>
    <dbReference type="NCBI Taxonomy" id="410764"/>
    <lineage>
        <taxon>Bacteria</taxon>
        <taxon>Pseudomonadati</taxon>
        <taxon>Pseudomonadota</taxon>
        <taxon>Alphaproteobacteria</taxon>
        <taxon>Hyphomicrobiales</taxon>
        <taxon>Rhizobiaceae</taxon>
        <taxon>Rhizobium/Agrobacterium group</taxon>
        <taxon>Rhizobium</taxon>
    </lineage>
</organism>
<proteinExistence type="predicted"/>
<feature type="transmembrane region" description="Helical" evidence="1">
    <location>
        <begin position="280"/>
        <end position="302"/>
    </location>
</feature>
<keyword evidence="1" id="KW-0812">Transmembrane</keyword>
<dbReference type="PANTHER" id="PTHR36927:SF3">
    <property type="entry name" value="GLUCANS BIOSYNTHESIS PROTEIN C"/>
    <property type="match status" value="1"/>
</dbReference>
<keyword evidence="3" id="KW-0012">Acyltransferase</keyword>
<keyword evidence="3" id="KW-0378">Hydrolase</keyword>
<feature type="transmembrane region" description="Helical" evidence="1">
    <location>
        <begin position="217"/>
        <end position="237"/>
    </location>
</feature>
<sequence length="381" mass="42970">MERPSRRHDLDFVRVAAFMLLIVYHVSLIYNSKNFVLKAPDSSPAFDIIHLLTHPWRMTLLFFISGAVTGILLVKYPPGALRNARTRQLLVPFLIGMLFLIPPQIYVFLNAKMGVQISLSEVFLHYVTLTPVSLPDGKETLFAGMQHLWYLAYLWSYTVIVTLALTVWPRLLPYVGDRLVPWLTGKWVLIAPALLFIGLRLILRPVFPPTQNLLTDWYSHTAYMAAFLMGVVMATRDGCWDAIVNMRKLALILAVACALALVCLFPSLPSSDPEMWRLYAGRMLGGTFQWCAIVAVLGYARICCRSENAVIRYLNRAVLTYYVLHQTVMLLIAYELNRTGFLSAAAFIPIAVATLAICAVLYELKIRLEIIAKAMLHPHAA</sequence>
<accession>A0A1C3UGV1</accession>
<dbReference type="PANTHER" id="PTHR36927">
    <property type="entry name" value="BLR4337 PROTEIN"/>
    <property type="match status" value="1"/>
</dbReference>
<dbReference type="EMBL" id="FMAG01000001">
    <property type="protein sequence ID" value="SCB14669.1"/>
    <property type="molecule type" value="Genomic_DNA"/>
</dbReference>
<dbReference type="Proteomes" id="UP000199101">
    <property type="component" value="Unassembled WGS sequence"/>
</dbReference>
<feature type="transmembrane region" description="Helical" evidence="1">
    <location>
        <begin position="180"/>
        <end position="202"/>
    </location>
</feature>